<dbReference type="PANTHER" id="PTHR12203">
    <property type="entry name" value="KDEL LYS-ASP-GLU-LEU CONTAINING - RELATED"/>
    <property type="match status" value="1"/>
</dbReference>
<evidence type="ECO:0000256" key="2">
    <source>
        <dbReference type="SAM" id="Phobius"/>
    </source>
</evidence>
<feature type="domain" description="Glycosyl transferase CAP10" evidence="3">
    <location>
        <begin position="224"/>
        <end position="481"/>
    </location>
</feature>
<dbReference type="Proteomes" id="UP001176517">
    <property type="component" value="Unassembled WGS sequence"/>
</dbReference>
<gene>
    <name evidence="4" type="ORF">OC846_006191</name>
</gene>
<proteinExistence type="predicted"/>
<evidence type="ECO:0000313" key="5">
    <source>
        <dbReference type="Proteomes" id="UP001176517"/>
    </source>
</evidence>
<accession>A0AAN6GKC7</accession>
<comment type="caution">
    <text evidence="4">The sequence shown here is derived from an EMBL/GenBank/DDBJ whole genome shotgun (WGS) entry which is preliminary data.</text>
</comment>
<dbReference type="InterPro" id="IPR006598">
    <property type="entry name" value="CAP10"/>
</dbReference>
<dbReference type="Pfam" id="PF05686">
    <property type="entry name" value="Glyco_transf_90"/>
    <property type="match status" value="1"/>
</dbReference>
<keyword evidence="2" id="KW-1133">Transmembrane helix</keyword>
<keyword evidence="2" id="KW-0812">Transmembrane</keyword>
<evidence type="ECO:0000256" key="1">
    <source>
        <dbReference type="SAM" id="MobiDB-lite"/>
    </source>
</evidence>
<protein>
    <recommendedName>
        <fullName evidence="3">Glycosyl transferase CAP10 domain-containing protein</fullName>
    </recommendedName>
</protein>
<dbReference type="PANTHER" id="PTHR12203:SF107">
    <property type="entry name" value="GLYCOSYL TRANSFERASE CAP10 DOMAIN-CONTAINING PROTEIN"/>
    <property type="match status" value="1"/>
</dbReference>
<sequence length="505" mass="57820">MYSRVKEGSPSETALPMESISSNIHSHPSALPSPANATPAWQSTPGTPASARRLTLIQRMRQRWGTTLLIFFAAVVVLNMVFGDGGHIGHALFSYKWNAPAFAETSALDKTWSSQPWLNGSLTPLKYDSPFNPDDLTLTEGECDVLFPGLWKDIERAAAYYDSSKHPFTKEYLESSCQDGVFSQLRVVIYHNRLYVKMYHQSDFTRTQTTLALLNQVVSSSRERLPNVEFCLDLQDWGSKGKFSLSRSPDHQDVWLMPDYAYFAWIEHIGGSYKEFREKSEQLENRIGWGGKVSKLFWRGSMKVGRADREAMVAAASGHDWNDVQPLDWTGDRHEWVSMVDHCKYKFHGFAEGNTYSGRIRYLQHCRSVIVTHEPRWIQHNTHLYNANTSSPDQNIVFVPPAHEGTKGTPVKDDDNAPVRYDTTWIRLPEVMDELIRDDAKAKRIADNQWSFFRERYHSSASAACYWRKAIKAFGKIQLYTVDLSGREIAYEELMLKNFPTWPPP</sequence>
<feature type="region of interest" description="Disordered" evidence="1">
    <location>
        <begin position="24"/>
        <end position="47"/>
    </location>
</feature>
<organism evidence="4 5">
    <name type="scientific">Tilletia horrida</name>
    <dbReference type="NCBI Taxonomy" id="155126"/>
    <lineage>
        <taxon>Eukaryota</taxon>
        <taxon>Fungi</taxon>
        <taxon>Dikarya</taxon>
        <taxon>Basidiomycota</taxon>
        <taxon>Ustilaginomycotina</taxon>
        <taxon>Exobasidiomycetes</taxon>
        <taxon>Tilletiales</taxon>
        <taxon>Tilletiaceae</taxon>
        <taxon>Tilletia</taxon>
    </lineage>
</organism>
<feature type="transmembrane region" description="Helical" evidence="2">
    <location>
        <begin position="64"/>
        <end position="82"/>
    </location>
</feature>
<keyword evidence="2" id="KW-0472">Membrane</keyword>
<reference evidence="4" key="1">
    <citation type="journal article" date="2023" name="PhytoFront">
        <title>Draft Genome Resources of Seven Strains of Tilletia horrida, Causal Agent of Kernel Smut of Rice.</title>
        <authorList>
            <person name="Khanal S."/>
            <person name="Antony Babu S."/>
            <person name="Zhou X.G."/>
        </authorList>
    </citation>
    <scope>NUCLEOTIDE SEQUENCE</scope>
    <source>
        <strain evidence="4">TX6</strain>
    </source>
</reference>
<dbReference type="AlphaFoldDB" id="A0AAN6GKC7"/>
<evidence type="ECO:0000259" key="3">
    <source>
        <dbReference type="SMART" id="SM00672"/>
    </source>
</evidence>
<dbReference type="SMART" id="SM00672">
    <property type="entry name" value="CAP10"/>
    <property type="match status" value="1"/>
</dbReference>
<evidence type="ECO:0000313" key="4">
    <source>
        <dbReference type="EMBL" id="KAK0544078.1"/>
    </source>
</evidence>
<name>A0AAN6GKC7_9BASI</name>
<dbReference type="InterPro" id="IPR051091">
    <property type="entry name" value="O-Glucosyltr/Glycosyltrsf_90"/>
</dbReference>
<feature type="compositionally biased region" description="Polar residues" evidence="1">
    <location>
        <begin position="35"/>
        <end position="47"/>
    </location>
</feature>
<keyword evidence="5" id="KW-1185">Reference proteome</keyword>
<dbReference type="EMBL" id="JAPDMZ010000305">
    <property type="protein sequence ID" value="KAK0544078.1"/>
    <property type="molecule type" value="Genomic_DNA"/>
</dbReference>